<feature type="domain" description="Aminoacyl-transfer RNA synthetases class-II family profile" evidence="15">
    <location>
        <begin position="265"/>
        <end position="538"/>
    </location>
</feature>
<evidence type="ECO:0000313" key="18">
    <source>
        <dbReference type="Proteomes" id="UP000182975"/>
    </source>
</evidence>
<dbReference type="AlphaFoldDB" id="A0A172RYW2"/>
<dbReference type="CDD" id="cd01667">
    <property type="entry name" value="TGS_ThrRS"/>
    <property type="match status" value="1"/>
</dbReference>
<keyword evidence="8 14" id="KW-0862">Zinc</keyword>
<keyword evidence="5 14" id="KW-0436">Ligase</keyword>
<dbReference type="InterPro" id="IPR006195">
    <property type="entry name" value="aa-tRNA-synth_II"/>
</dbReference>
<dbReference type="CDD" id="cd00771">
    <property type="entry name" value="ThrRS_core"/>
    <property type="match status" value="1"/>
</dbReference>
<evidence type="ECO:0000256" key="13">
    <source>
        <dbReference type="ARBA" id="ARBA00049515"/>
    </source>
</evidence>
<dbReference type="Pfam" id="PF02824">
    <property type="entry name" value="TGS"/>
    <property type="match status" value="1"/>
</dbReference>
<dbReference type="Gene3D" id="3.40.50.800">
    <property type="entry name" value="Anticodon-binding domain"/>
    <property type="match status" value="1"/>
</dbReference>
<keyword evidence="10 14" id="KW-0694">RNA-binding</keyword>
<dbReference type="InterPro" id="IPR012676">
    <property type="entry name" value="TGS-like"/>
</dbReference>
<dbReference type="InterPro" id="IPR047246">
    <property type="entry name" value="ThrRS_anticodon"/>
</dbReference>
<sequence length="638" mass="71865">MNIVLPDGTVKEVQEGATVADVAASIGAGLAKAAIAGKINGDLVDLNTQVAADAKVEIITAKSPEALGILRHSCAHIMAEAVQELYPGAQIAFGPETADGFFYDFGLSDSISSDDFQKIEAKMAEIIAADEPFVREVVSREQAKEIFANQKFKAEHIDDLPEGEEISIYRHGSFVDLCSGPHIPSAGVIGAFKLMKVAGAYWKGDANNEQLQRVYGTAFFKKKELAEYLTNLEEAEKRDHRKLGRELGIYMMDDMAGVGLPMYLPAGARVIRLLQEWLRRELYRRGYDEVITPHIYKADVWKTSGHYGYYHDNMYFFQINEGDEEEPRYSEYGVKPMNCPGHVMLYKNAIHSYREMPIRFFEFGTVYRHELSGAVHGLMRARGFTQDDAHVFCREDQVVDEVCAILDLADNIMGEFGFEYTAEISTRPEKSIGTDDMWEKAESFLRQAIERRGIPYEINPGDGAFYGPKIDIKVKDAIGRWWQCSTVQVDFNLPERFDISYRTADNSEERPWMLHRALFGSIERFLGILIEHTTGNLPLWLAPTQVVIIPIADRHLDAANEIARKLQQVEGRVSVYQQNEPMRVKIAKAQAQKVPFMLVIGDKEVEENTVSVRTREEGDKGSMSVDEFVSIIEGARIL</sequence>
<dbReference type="PROSITE" id="PS50862">
    <property type="entry name" value="AA_TRNA_LIGASE_II"/>
    <property type="match status" value="1"/>
</dbReference>
<dbReference type="Pfam" id="PF00587">
    <property type="entry name" value="tRNA-synt_2b"/>
    <property type="match status" value="1"/>
</dbReference>
<evidence type="ECO:0000256" key="14">
    <source>
        <dbReference type="HAMAP-Rule" id="MF_00184"/>
    </source>
</evidence>
<keyword evidence="6 14" id="KW-0479">Metal-binding</keyword>
<dbReference type="Gene3D" id="3.30.980.10">
    <property type="entry name" value="Threonyl-trna Synthetase, Chain A, domain 2"/>
    <property type="match status" value="1"/>
</dbReference>
<comment type="catalytic activity">
    <reaction evidence="13 14">
        <text>tRNA(Thr) + L-threonine + ATP = L-threonyl-tRNA(Thr) + AMP + diphosphate + H(+)</text>
        <dbReference type="Rhea" id="RHEA:24624"/>
        <dbReference type="Rhea" id="RHEA-COMP:9670"/>
        <dbReference type="Rhea" id="RHEA-COMP:9704"/>
        <dbReference type="ChEBI" id="CHEBI:15378"/>
        <dbReference type="ChEBI" id="CHEBI:30616"/>
        <dbReference type="ChEBI" id="CHEBI:33019"/>
        <dbReference type="ChEBI" id="CHEBI:57926"/>
        <dbReference type="ChEBI" id="CHEBI:78442"/>
        <dbReference type="ChEBI" id="CHEBI:78534"/>
        <dbReference type="ChEBI" id="CHEBI:456215"/>
        <dbReference type="EC" id="6.1.1.3"/>
    </reaction>
</comment>
<comment type="subcellular location">
    <subcellularLocation>
        <location evidence="1 14">Cytoplasm</location>
    </subcellularLocation>
</comment>
<dbReference type="FunFam" id="3.30.930.10:FF:000019">
    <property type="entry name" value="Threonine--tRNA ligase"/>
    <property type="match status" value="1"/>
</dbReference>
<dbReference type="GO" id="GO:0000049">
    <property type="term" value="F:tRNA binding"/>
    <property type="evidence" value="ECO:0007669"/>
    <property type="project" value="UniProtKB-KW"/>
</dbReference>
<dbReference type="FunFam" id="3.30.980.10:FF:000005">
    <property type="entry name" value="Threonyl-tRNA synthetase, mitochondrial"/>
    <property type="match status" value="1"/>
</dbReference>
<keyword evidence="3 14" id="KW-0963">Cytoplasm</keyword>
<comment type="cofactor">
    <cofactor evidence="14">
        <name>Zn(2+)</name>
        <dbReference type="ChEBI" id="CHEBI:29105"/>
    </cofactor>
    <text evidence="14">Binds 1 zinc ion per subunit.</text>
</comment>
<dbReference type="PRINTS" id="PR01047">
    <property type="entry name" value="TRNASYNTHTHR"/>
</dbReference>
<dbReference type="FunFam" id="3.30.54.20:FF:000002">
    <property type="entry name" value="Threonine--tRNA ligase"/>
    <property type="match status" value="1"/>
</dbReference>
<feature type="binding site" evidence="14">
    <location>
        <position position="339"/>
    </location>
    <ligand>
        <name>Zn(2+)</name>
        <dbReference type="ChEBI" id="CHEBI:29105"/>
        <note>catalytic</note>
    </ligand>
</feature>
<dbReference type="SUPFAM" id="SSF55186">
    <property type="entry name" value="ThrRS/AlaRS common domain"/>
    <property type="match status" value="1"/>
</dbReference>
<evidence type="ECO:0000256" key="11">
    <source>
        <dbReference type="ARBA" id="ARBA00022917"/>
    </source>
</evidence>
<evidence type="ECO:0000259" key="16">
    <source>
        <dbReference type="PROSITE" id="PS51880"/>
    </source>
</evidence>
<evidence type="ECO:0000256" key="8">
    <source>
        <dbReference type="ARBA" id="ARBA00022833"/>
    </source>
</evidence>
<dbReference type="InterPro" id="IPR012675">
    <property type="entry name" value="Beta-grasp_dom_sf"/>
</dbReference>
<dbReference type="InterPro" id="IPR036621">
    <property type="entry name" value="Anticodon-bd_dom_sf"/>
</dbReference>
<evidence type="ECO:0000313" key="17">
    <source>
        <dbReference type="EMBL" id="SEO69333.1"/>
    </source>
</evidence>
<dbReference type="InterPro" id="IPR004095">
    <property type="entry name" value="TGS"/>
</dbReference>
<dbReference type="Pfam" id="PF03129">
    <property type="entry name" value="HGTP_anticodon"/>
    <property type="match status" value="1"/>
</dbReference>
<evidence type="ECO:0000256" key="6">
    <source>
        <dbReference type="ARBA" id="ARBA00022723"/>
    </source>
</evidence>
<dbReference type="PANTHER" id="PTHR11451:SF44">
    <property type="entry name" value="THREONINE--TRNA LIGASE, CHLOROPLASTIC_MITOCHONDRIAL 2"/>
    <property type="match status" value="1"/>
</dbReference>
<dbReference type="GO" id="GO:0005737">
    <property type="term" value="C:cytoplasm"/>
    <property type="evidence" value="ECO:0007669"/>
    <property type="project" value="UniProtKB-SubCell"/>
</dbReference>
<dbReference type="KEGG" id="ddt:AAY81_06600"/>
<keyword evidence="12 14" id="KW-0030">Aminoacyl-tRNA synthetase</keyword>
<dbReference type="STRING" id="79604.AAY81_06600"/>
<dbReference type="InterPro" id="IPR002320">
    <property type="entry name" value="Thr-tRNA-ligase_IIa"/>
</dbReference>
<dbReference type="OrthoDB" id="9802304at2"/>
<dbReference type="NCBIfam" id="TIGR00418">
    <property type="entry name" value="thrS"/>
    <property type="match status" value="1"/>
</dbReference>
<dbReference type="FunFam" id="3.10.20.30:FF:000005">
    <property type="entry name" value="Threonine--tRNA ligase"/>
    <property type="match status" value="1"/>
</dbReference>
<name>A0A172RYW2_9ACTN</name>
<evidence type="ECO:0000256" key="4">
    <source>
        <dbReference type="ARBA" id="ARBA00022555"/>
    </source>
</evidence>
<keyword evidence="4 14" id="KW-0820">tRNA-binding</keyword>
<evidence type="ECO:0000256" key="9">
    <source>
        <dbReference type="ARBA" id="ARBA00022840"/>
    </source>
</evidence>
<dbReference type="PANTHER" id="PTHR11451">
    <property type="entry name" value="THREONINE-TRNA LIGASE"/>
    <property type="match status" value="1"/>
</dbReference>
<dbReference type="GO" id="GO:0004829">
    <property type="term" value="F:threonine-tRNA ligase activity"/>
    <property type="evidence" value="ECO:0007669"/>
    <property type="project" value="UniProtKB-UniRule"/>
</dbReference>
<dbReference type="Gene3D" id="3.30.930.10">
    <property type="entry name" value="Bira Bifunctional Protein, Domain 2"/>
    <property type="match status" value="1"/>
</dbReference>
<evidence type="ECO:0000256" key="10">
    <source>
        <dbReference type="ARBA" id="ARBA00022884"/>
    </source>
</evidence>
<dbReference type="SMART" id="SM00863">
    <property type="entry name" value="tRNA_SAD"/>
    <property type="match status" value="1"/>
</dbReference>
<accession>A0A172RYW2</accession>
<dbReference type="GO" id="GO:0005524">
    <property type="term" value="F:ATP binding"/>
    <property type="evidence" value="ECO:0007669"/>
    <property type="project" value="UniProtKB-UniRule"/>
</dbReference>
<reference evidence="18" key="1">
    <citation type="submission" date="2016-10" db="EMBL/GenBank/DDBJ databases">
        <authorList>
            <person name="Varghese N."/>
        </authorList>
    </citation>
    <scope>NUCLEOTIDE SEQUENCE [LARGE SCALE GENOMIC DNA]</scope>
    <source>
        <strain evidence="18">DSM 21843</strain>
    </source>
</reference>
<dbReference type="InterPro" id="IPR012947">
    <property type="entry name" value="tRNA_SAD"/>
</dbReference>
<dbReference type="InterPro" id="IPR002314">
    <property type="entry name" value="aa-tRNA-synt_IIb"/>
</dbReference>
<dbReference type="GO" id="GO:0046872">
    <property type="term" value="F:metal ion binding"/>
    <property type="evidence" value="ECO:0007669"/>
    <property type="project" value="UniProtKB-KW"/>
</dbReference>
<evidence type="ECO:0000259" key="15">
    <source>
        <dbReference type="PROSITE" id="PS50862"/>
    </source>
</evidence>
<dbReference type="EC" id="6.1.1.3" evidence="14"/>
<organism evidence="17 18">
    <name type="scientific">Denitrobacterium detoxificans</name>
    <dbReference type="NCBI Taxonomy" id="79604"/>
    <lineage>
        <taxon>Bacteria</taxon>
        <taxon>Bacillati</taxon>
        <taxon>Actinomycetota</taxon>
        <taxon>Coriobacteriia</taxon>
        <taxon>Eggerthellales</taxon>
        <taxon>Eggerthellaceae</taxon>
        <taxon>Denitrobacterium</taxon>
    </lineage>
</organism>
<dbReference type="CDD" id="cd00860">
    <property type="entry name" value="ThrRS_anticodon"/>
    <property type="match status" value="1"/>
</dbReference>
<evidence type="ECO:0000256" key="7">
    <source>
        <dbReference type="ARBA" id="ARBA00022741"/>
    </source>
</evidence>
<dbReference type="InterPro" id="IPR018163">
    <property type="entry name" value="Thr/Ala-tRNA-synth_IIc_edit"/>
</dbReference>
<gene>
    <name evidence="14" type="primary">thrS</name>
    <name evidence="17" type="ORF">SAMN02910314_00885</name>
</gene>
<protein>
    <recommendedName>
        <fullName evidence="14">Threonine--tRNA ligase</fullName>
        <ecNumber evidence="14">6.1.1.3</ecNumber>
    </recommendedName>
    <alternativeName>
        <fullName evidence="14">Threonyl-tRNA synthetase</fullName>
        <shortName evidence="14">ThrRS</shortName>
    </alternativeName>
</protein>
<feature type="domain" description="TGS" evidence="16">
    <location>
        <begin position="1"/>
        <end position="60"/>
    </location>
</feature>
<dbReference type="FunFam" id="3.40.50.800:FF:000001">
    <property type="entry name" value="Threonine--tRNA ligase"/>
    <property type="match status" value="1"/>
</dbReference>
<dbReference type="RefSeq" id="WP_066662949.1">
    <property type="nucleotide sequence ID" value="NZ_CP011402.1"/>
</dbReference>
<dbReference type="SUPFAM" id="SSF55681">
    <property type="entry name" value="Class II aaRS and biotin synthetases"/>
    <property type="match status" value="1"/>
</dbReference>
<evidence type="ECO:0000256" key="12">
    <source>
        <dbReference type="ARBA" id="ARBA00023146"/>
    </source>
</evidence>
<dbReference type="InterPro" id="IPR004154">
    <property type="entry name" value="Anticodon-bd"/>
</dbReference>
<comment type="caution">
    <text evidence="14">Lacks conserved residue(s) required for the propagation of feature annotation.</text>
</comment>
<comment type="similarity">
    <text evidence="2 14">Belongs to the class-II aminoacyl-tRNA synthetase family.</text>
</comment>
<evidence type="ECO:0000256" key="2">
    <source>
        <dbReference type="ARBA" id="ARBA00008226"/>
    </source>
</evidence>
<dbReference type="Gene3D" id="3.10.20.30">
    <property type="match status" value="1"/>
</dbReference>
<evidence type="ECO:0000256" key="5">
    <source>
        <dbReference type="ARBA" id="ARBA00022598"/>
    </source>
</evidence>
<dbReference type="SUPFAM" id="SSF52954">
    <property type="entry name" value="Class II aaRS ABD-related"/>
    <property type="match status" value="1"/>
</dbReference>
<dbReference type="Pfam" id="PF07973">
    <property type="entry name" value="tRNA_SAD"/>
    <property type="match status" value="1"/>
</dbReference>
<evidence type="ECO:0000256" key="3">
    <source>
        <dbReference type="ARBA" id="ARBA00022490"/>
    </source>
</evidence>
<dbReference type="InterPro" id="IPR045864">
    <property type="entry name" value="aa-tRNA-synth_II/BPL/LPL"/>
</dbReference>
<dbReference type="PROSITE" id="PS51880">
    <property type="entry name" value="TGS"/>
    <property type="match status" value="1"/>
</dbReference>
<keyword evidence="7 14" id="KW-0547">Nucleotide-binding</keyword>
<dbReference type="SUPFAM" id="SSF81271">
    <property type="entry name" value="TGS-like"/>
    <property type="match status" value="1"/>
</dbReference>
<keyword evidence="11 14" id="KW-0648">Protein biosynthesis</keyword>
<feature type="binding site" evidence="14">
    <location>
        <position position="390"/>
    </location>
    <ligand>
        <name>Zn(2+)</name>
        <dbReference type="ChEBI" id="CHEBI:29105"/>
        <note>catalytic</note>
    </ligand>
</feature>
<dbReference type="InterPro" id="IPR033728">
    <property type="entry name" value="ThrRS_core"/>
</dbReference>
<evidence type="ECO:0000256" key="1">
    <source>
        <dbReference type="ARBA" id="ARBA00004496"/>
    </source>
</evidence>
<keyword evidence="9 14" id="KW-0067">ATP-binding</keyword>
<proteinExistence type="inferred from homology"/>
<dbReference type="PATRIC" id="fig|79604.3.peg.1335"/>
<comment type="subunit">
    <text evidence="14">Homodimer.</text>
</comment>
<dbReference type="HAMAP" id="MF_00184">
    <property type="entry name" value="Thr_tRNA_synth"/>
    <property type="match status" value="1"/>
</dbReference>
<dbReference type="EMBL" id="FOEC01000004">
    <property type="protein sequence ID" value="SEO69333.1"/>
    <property type="molecule type" value="Genomic_DNA"/>
</dbReference>
<dbReference type="GO" id="GO:0006435">
    <property type="term" value="P:threonyl-tRNA aminoacylation"/>
    <property type="evidence" value="ECO:0007669"/>
    <property type="project" value="UniProtKB-UniRule"/>
</dbReference>
<keyword evidence="18" id="KW-1185">Reference proteome</keyword>
<dbReference type="Proteomes" id="UP000182975">
    <property type="component" value="Unassembled WGS sequence"/>
</dbReference>
<feature type="binding site" evidence="14">
    <location>
        <position position="515"/>
    </location>
    <ligand>
        <name>Zn(2+)</name>
        <dbReference type="ChEBI" id="CHEBI:29105"/>
        <note>catalytic</note>
    </ligand>
</feature>
<dbReference type="Gene3D" id="3.30.54.20">
    <property type="match status" value="1"/>
</dbReference>